<dbReference type="EMBL" id="LXQA011039982">
    <property type="protein sequence ID" value="MCI82296.1"/>
    <property type="molecule type" value="Genomic_DNA"/>
</dbReference>
<reference evidence="2 3" key="1">
    <citation type="journal article" date="2018" name="Front. Plant Sci.">
        <title>Red Clover (Trifolium pratense) and Zigzag Clover (T. medium) - A Picture of Genomic Similarities and Differences.</title>
        <authorList>
            <person name="Dluhosova J."/>
            <person name="Istvanek J."/>
            <person name="Nedelnik J."/>
            <person name="Repkova J."/>
        </authorList>
    </citation>
    <scope>NUCLEOTIDE SEQUENCE [LARGE SCALE GENOMIC DNA]</scope>
    <source>
        <strain evidence="3">cv. 10/8</strain>
        <tissue evidence="2">Leaf</tissue>
    </source>
</reference>
<organism evidence="2 3">
    <name type="scientific">Trifolium medium</name>
    <dbReference type="NCBI Taxonomy" id="97028"/>
    <lineage>
        <taxon>Eukaryota</taxon>
        <taxon>Viridiplantae</taxon>
        <taxon>Streptophyta</taxon>
        <taxon>Embryophyta</taxon>
        <taxon>Tracheophyta</taxon>
        <taxon>Spermatophyta</taxon>
        <taxon>Magnoliopsida</taxon>
        <taxon>eudicotyledons</taxon>
        <taxon>Gunneridae</taxon>
        <taxon>Pentapetalae</taxon>
        <taxon>rosids</taxon>
        <taxon>fabids</taxon>
        <taxon>Fabales</taxon>
        <taxon>Fabaceae</taxon>
        <taxon>Papilionoideae</taxon>
        <taxon>50 kb inversion clade</taxon>
        <taxon>NPAAA clade</taxon>
        <taxon>Hologalegina</taxon>
        <taxon>IRL clade</taxon>
        <taxon>Trifolieae</taxon>
        <taxon>Trifolium</taxon>
    </lineage>
</organism>
<feature type="compositionally biased region" description="Basic residues" evidence="1">
    <location>
        <begin position="41"/>
        <end position="50"/>
    </location>
</feature>
<dbReference type="Proteomes" id="UP000265520">
    <property type="component" value="Unassembled WGS sequence"/>
</dbReference>
<accession>A0A392V211</accession>
<sequence>MMILPDEDFDEVVRADLQLIKQAWTNMKKGEKPFTPVLSKSQKKKNKHLARNGEQP</sequence>
<evidence type="ECO:0000313" key="3">
    <source>
        <dbReference type="Proteomes" id="UP000265520"/>
    </source>
</evidence>
<dbReference type="AlphaFoldDB" id="A0A392V211"/>
<comment type="caution">
    <text evidence="2">The sequence shown here is derived from an EMBL/GenBank/DDBJ whole genome shotgun (WGS) entry which is preliminary data.</text>
</comment>
<evidence type="ECO:0000256" key="1">
    <source>
        <dbReference type="SAM" id="MobiDB-lite"/>
    </source>
</evidence>
<feature type="region of interest" description="Disordered" evidence="1">
    <location>
        <begin position="30"/>
        <end position="56"/>
    </location>
</feature>
<evidence type="ECO:0000313" key="2">
    <source>
        <dbReference type="EMBL" id="MCI82296.1"/>
    </source>
</evidence>
<keyword evidence="3" id="KW-1185">Reference proteome</keyword>
<proteinExistence type="predicted"/>
<protein>
    <submittedName>
        <fullName evidence="2">Uncharacterized protein</fullName>
    </submittedName>
</protein>
<feature type="non-terminal residue" evidence="2">
    <location>
        <position position="56"/>
    </location>
</feature>
<name>A0A392V211_9FABA</name>